<accession>A0A0N4WD42</accession>
<dbReference type="WBParaSite" id="HPLM_0000847901-mRNA-1">
    <property type="protein sequence ID" value="HPLM_0000847901-mRNA-1"/>
    <property type="gene ID" value="HPLM_0000847901"/>
</dbReference>
<evidence type="ECO:0000313" key="1">
    <source>
        <dbReference type="WBParaSite" id="HPLM_0000847901-mRNA-1"/>
    </source>
</evidence>
<protein>
    <submittedName>
        <fullName evidence="1">MULE domain-containing protein</fullName>
    </submittedName>
</protein>
<sequence>MACAFRELKYHSLIASPQNSVNLCEYFLKKPCMSNANITGDAPERVVLDFERAAIEAALKVFPRSSVERCSFHLAQGLHRKRRFLGVEEIHHELEREEPLTECWEIVKGT</sequence>
<reference evidence="1" key="1">
    <citation type="submission" date="2017-02" db="UniProtKB">
        <authorList>
            <consortium name="WormBaseParasite"/>
        </authorList>
    </citation>
    <scope>IDENTIFICATION</scope>
</reference>
<proteinExistence type="predicted"/>
<dbReference type="AlphaFoldDB" id="A0A0N4WD42"/>
<organism evidence="1">
    <name type="scientific">Haemonchus placei</name>
    <name type="common">Barber's pole worm</name>
    <dbReference type="NCBI Taxonomy" id="6290"/>
    <lineage>
        <taxon>Eukaryota</taxon>
        <taxon>Metazoa</taxon>
        <taxon>Ecdysozoa</taxon>
        <taxon>Nematoda</taxon>
        <taxon>Chromadorea</taxon>
        <taxon>Rhabditida</taxon>
        <taxon>Rhabditina</taxon>
        <taxon>Rhabditomorpha</taxon>
        <taxon>Strongyloidea</taxon>
        <taxon>Trichostrongylidae</taxon>
        <taxon>Haemonchus</taxon>
    </lineage>
</organism>
<name>A0A0N4WD42_HAEPC</name>